<organism evidence="2">
    <name type="scientific">Cacopsylla melanoneura</name>
    <dbReference type="NCBI Taxonomy" id="428564"/>
    <lineage>
        <taxon>Eukaryota</taxon>
        <taxon>Metazoa</taxon>
        <taxon>Ecdysozoa</taxon>
        <taxon>Arthropoda</taxon>
        <taxon>Hexapoda</taxon>
        <taxon>Insecta</taxon>
        <taxon>Pterygota</taxon>
        <taxon>Neoptera</taxon>
        <taxon>Paraneoptera</taxon>
        <taxon>Hemiptera</taxon>
        <taxon>Sternorrhyncha</taxon>
        <taxon>Psylloidea</taxon>
        <taxon>Psyllidae</taxon>
        <taxon>Psyllinae</taxon>
        <taxon>Cacopsylla</taxon>
    </lineage>
</organism>
<dbReference type="EMBL" id="HBUF01228080">
    <property type="protein sequence ID" value="CAG6672291.1"/>
    <property type="molecule type" value="Transcribed_RNA"/>
</dbReference>
<feature type="transmembrane region" description="Helical" evidence="1">
    <location>
        <begin position="20"/>
        <end position="41"/>
    </location>
</feature>
<accession>A0A8D8WVT4</accession>
<dbReference type="AlphaFoldDB" id="A0A8D8WVT4"/>
<keyword evidence="1" id="KW-0472">Membrane</keyword>
<sequence>MSGRRPKVYLCKFSRHRVFIPVLIFFFFLRKYLVFLCYTYILNFQTKEHLFSPKKKSPAVYLKGLCVLFSIVRTAGIFYCSSGTRQNLLADPYSIESRLEDSQNKEERCNLGTR</sequence>
<keyword evidence="1" id="KW-0812">Transmembrane</keyword>
<feature type="transmembrane region" description="Helical" evidence="1">
    <location>
        <begin position="61"/>
        <end position="80"/>
    </location>
</feature>
<dbReference type="EMBL" id="HBUF01228079">
    <property type="protein sequence ID" value="CAG6672290.1"/>
    <property type="molecule type" value="Transcribed_RNA"/>
</dbReference>
<name>A0A8D8WVT4_9HEMI</name>
<protein>
    <submittedName>
        <fullName evidence="2">Uncharacterized protein</fullName>
    </submittedName>
</protein>
<proteinExistence type="predicted"/>
<dbReference type="EMBL" id="HBUF01228078">
    <property type="protein sequence ID" value="CAG6672289.1"/>
    <property type="molecule type" value="Transcribed_RNA"/>
</dbReference>
<evidence type="ECO:0000313" key="2">
    <source>
        <dbReference type="EMBL" id="CAG6672290.1"/>
    </source>
</evidence>
<keyword evidence="1" id="KW-1133">Transmembrane helix</keyword>
<reference evidence="2" key="1">
    <citation type="submission" date="2021-05" db="EMBL/GenBank/DDBJ databases">
        <authorList>
            <person name="Alioto T."/>
            <person name="Alioto T."/>
            <person name="Gomez Garrido J."/>
        </authorList>
    </citation>
    <scope>NUCLEOTIDE SEQUENCE</scope>
</reference>
<evidence type="ECO:0000256" key="1">
    <source>
        <dbReference type="SAM" id="Phobius"/>
    </source>
</evidence>